<evidence type="ECO:0000313" key="2">
    <source>
        <dbReference type="EMBL" id="SUE40056.1"/>
    </source>
</evidence>
<dbReference type="GeneID" id="99632707"/>
<dbReference type="Proteomes" id="UP000254919">
    <property type="component" value="Unassembled WGS sequence"/>
</dbReference>
<dbReference type="SUPFAM" id="SSF53335">
    <property type="entry name" value="S-adenosyl-L-methionine-dependent methyltransferases"/>
    <property type="match status" value="1"/>
</dbReference>
<keyword evidence="2" id="KW-0808">Transferase</keyword>
<dbReference type="Gene3D" id="3.40.50.150">
    <property type="entry name" value="Vaccinia Virus protein VP39"/>
    <property type="match status" value="1"/>
</dbReference>
<dbReference type="EC" id="2.1.1.186" evidence="2"/>
<name>A0A379N0Y5_9PROT</name>
<dbReference type="RefSeq" id="WP_099782180.1">
    <property type="nucleotide sequence ID" value="NZ_AP031462.1"/>
</dbReference>
<dbReference type="OrthoDB" id="154490at2"/>
<dbReference type="PANTHER" id="PTHR37524">
    <property type="entry name" value="RIBOSOMAL RNA LARGE SUBUNIT METHYLTRANSFERASE M"/>
    <property type="match status" value="1"/>
</dbReference>
<feature type="domain" description="Ribosomal RNA methyltransferase FtsJ" evidence="1">
    <location>
        <begin position="173"/>
        <end position="260"/>
    </location>
</feature>
<gene>
    <name evidence="2" type="primary">rlmM</name>
    <name evidence="2" type="ORF">NCTC13291_01657</name>
</gene>
<keyword evidence="2" id="KW-0489">Methyltransferase</keyword>
<dbReference type="AlphaFoldDB" id="A0A379N0Y5"/>
<dbReference type="Pfam" id="PF01728">
    <property type="entry name" value="FtsJ"/>
    <property type="match status" value="1"/>
</dbReference>
<dbReference type="GO" id="GO:0008168">
    <property type="term" value="F:methyltransferase activity"/>
    <property type="evidence" value="ECO:0007669"/>
    <property type="project" value="UniProtKB-KW"/>
</dbReference>
<reference evidence="2 3" key="1">
    <citation type="submission" date="2018-06" db="EMBL/GenBank/DDBJ databases">
        <authorList>
            <consortium name="Pathogen Informatics"/>
            <person name="Doyle S."/>
        </authorList>
    </citation>
    <scope>NUCLEOTIDE SEQUENCE [LARGE SCALE GENOMIC DNA]</scope>
    <source>
        <strain evidence="2 3">NCTC13291</strain>
    </source>
</reference>
<accession>A0A379N0Y5</accession>
<dbReference type="GO" id="GO:0032259">
    <property type="term" value="P:methylation"/>
    <property type="evidence" value="ECO:0007669"/>
    <property type="project" value="UniProtKB-KW"/>
</dbReference>
<dbReference type="PANTHER" id="PTHR37524:SF2">
    <property type="entry name" value="RIBOSOMAL RNA METHYLTRANSFERASE FTSJ DOMAIN-CONTAINING PROTEIN"/>
    <property type="match status" value="1"/>
</dbReference>
<evidence type="ECO:0000313" key="3">
    <source>
        <dbReference type="Proteomes" id="UP000254919"/>
    </source>
</evidence>
<sequence length="336" mass="36080">MTSSRAPSRPVPADVPADTAPLPVIRAAYRAHPGFEADLEETLRRAGARLSAWQGDLALSPDAPVECPWALDIWTAPRLLPVPSIKGAAGALRGIQRNWALCSTGNHRRAALIEAALPPVKAKPVAFPAPVPTAPLGGWTLLRPDLMLASPEKTSPYPAGAPVLVEDHEGPPSRAYLKLWEAFLAARHWPGPGDACLDLGACPGGWTWALAKLGAQVVAVDKAPLDPRVAAMPGVSVRQESAFGLDPRTHPEVDWLLSDVICYPARLLGLVRRWIEAGKARHMLCTIKFQGGTDHDTASEFAAIPGARLTHGAYNKHELMFHWSRSGMERRSPADG</sequence>
<proteinExistence type="predicted"/>
<organism evidence="2 3">
    <name type="scientific">Roseomonas mucosa</name>
    <dbReference type="NCBI Taxonomy" id="207340"/>
    <lineage>
        <taxon>Bacteria</taxon>
        <taxon>Pseudomonadati</taxon>
        <taxon>Pseudomonadota</taxon>
        <taxon>Alphaproteobacteria</taxon>
        <taxon>Acetobacterales</taxon>
        <taxon>Roseomonadaceae</taxon>
        <taxon>Roseomonas</taxon>
    </lineage>
</organism>
<dbReference type="EMBL" id="UGVN01000001">
    <property type="protein sequence ID" value="SUE40056.1"/>
    <property type="molecule type" value="Genomic_DNA"/>
</dbReference>
<dbReference type="InterPro" id="IPR029063">
    <property type="entry name" value="SAM-dependent_MTases_sf"/>
</dbReference>
<dbReference type="InterPro" id="IPR002877">
    <property type="entry name" value="RNA_MeTrfase_FtsJ_dom"/>
</dbReference>
<evidence type="ECO:0000259" key="1">
    <source>
        <dbReference type="Pfam" id="PF01728"/>
    </source>
</evidence>
<protein>
    <submittedName>
        <fullName evidence="2">Ribosomal RNA large subunit methyltransferase M</fullName>
        <ecNumber evidence="2">2.1.1.186</ecNumber>
    </submittedName>
</protein>